<dbReference type="Proteomes" id="UP000516046">
    <property type="component" value="Chromosome"/>
</dbReference>
<keyword evidence="1 5" id="KW-0378">Hydrolase</keyword>
<dbReference type="InterPro" id="IPR006047">
    <property type="entry name" value="GH13_cat_dom"/>
</dbReference>
<protein>
    <submittedName>
        <fullName evidence="5">Glycoside hydrolase family 13 protein</fullName>
    </submittedName>
</protein>
<proteinExistence type="predicted"/>
<dbReference type="Gene3D" id="2.60.40.1180">
    <property type="entry name" value="Golgi alpha-mannosidase II"/>
    <property type="match status" value="1"/>
</dbReference>
<dbReference type="InterPro" id="IPR013780">
    <property type="entry name" value="Glyco_hydro_b"/>
</dbReference>
<dbReference type="SMART" id="SM00642">
    <property type="entry name" value="Aamy"/>
    <property type="match status" value="1"/>
</dbReference>
<dbReference type="PANTHER" id="PTHR10357:SF210">
    <property type="entry name" value="MALTODEXTRIN GLUCOSIDASE"/>
    <property type="match status" value="1"/>
</dbReference>
<dbReference type="Gene3D" id="3.20.20.80">
    <property type="entry name" value="Glycosidases"/>
    <property type="match status" value="1"/>
</dbReference>
<evidence type="ECO:0000259" key="4">
    <source>
        <dbReference type="SMART" id="SM00642"/>
    </source>
</evidence>
<keyword evidence="6" id="KW-1185">Reference proteome</keyword>
<feature type="domain" description="Glycosyl hydrolase family 13 catalytic" evidence="4">
    <location>
        <begin position="136"/>
        <end position="539"/>
    </location>
</feature>
<dbReference type="EMBL" id="CP060696">
    <property type="protein sequence ID" value="QNO18145.1"/>
    <property type="molecule type" value="Genomic_DNA"/>
</dbReference>
<keyword evidence="2" id="KW-0326">Glycosidase</keyword>
<dbReference type="Pfam" id="PF00128">
    <property type="entry name" value="Alpha-amylase"/>
    <property type="match status" value="1"/>
</dbReference>
<accession>A0A7G9WHI3</accession>
<dbReference type="SUPFAM" id="SSF51445">
    <property type="entry name" value="(Trans)glycosidases"/>
    <property type="match status" value="1"/>
</dbReference>
<gene>
    <name evidence="5" type="ORF">H6X83_00280</name>
</gene>
<evidence type="ECO:0000256" key="2">
    <source>
        <dbReference type="ARBA" id="ARBA00023295"/>
    </source>
</evidence>
<dbReference type="KEGG" id="caml:H6X83_00280"/>
<sequence length="669" mass="76161">MCMFNSRNPVFRYPTGAVANCLPVHFKIDMPRDLRCSAARLLVENDSTGETQVLDMFWCGMNGDNHEWWECHFAAKTPGLYFYHFEVATWRGVLNLHKGFGGEGTVMGNDCGAWQLTVYDRSFHTPEWLAGGIMYQILPDRFFSSGKPKADVPQDRKLHTDWSDQPEWKPNGKGEVTNSDYFGGDLAGITEKLNYLKSLGVTCLYLNPVFEAHSNHRYNTANYEKIDPLLGKEEDFKTLCAEAKKRGMHILLDGVFSHTGSDSVYFNREGRYSTQGAYNSQQSPYYAWYNFRNWPDDYECWWNFNTLPNVTETNPQYNAYINGKGGIVRRWIADGASGWRLDVADELPDAFLDNLRTAVKMENPEALVLGEVWEDASTKNAYGKRRKYLLGEELDSVMNYPFRDAVLGFVKGADPAQMMEIILDILENYPPQVIRLLMNHIGTHDTERALTVLAGAPTEHHDRRWQSETHLTEKQRQLGLQRLKLAAMMQYTLPGIPCIYYGDEAGMEGYKDPFNRGTYPWGHENTDLLAWYRKLGKLRGMLSCLKEGSFVPLNADDHTMVYIREDSVDAILVAMNAGGNSRTLYLPDEWRTAEPVFGEAPDRNCGLTLPPCSGTMLVRQKHPSPSGPFALGKPETPEEAVESIKDKIMENMEQEPKIKNELLDFLKNI</sequence>
<dbReference type="InterPro" id="IPR017853">
    <property type="entry name" value="GH"/>
</dbReference>
<dbReference type="InterPro" id="IPR045857">
    <property type="entry name" value="O16G_dom_2"/>
</dbReference>
<evidence type="ECO:0000313" key="6">
    <source>
        <dbReference type="Proteomes" id="UP000516046"/>
    </source>
</evidence>
<evidence type="ECO:0000313" key="5">
    <source>
        <dbReference type="EMBL" id="QNO18145.1"/>
    </source>
</evidence>
<evidence type="ECO:0000256" key="1">
    <source>
        <dbReference type="ARBA" id="ARBA00022801"/>
    </source>
</evidence>
<dbReference type="Gene3D" id="3.90.400.10">
    <property type="entry name" value="Oligo-1,6-glucosidase, Domain 2"/>
    <property type="match status" value="1"/>
</dbReference>
<organism evidence="5 6">
    <name type="scientific">Caproicibacterium amylolyticum</name>
    <dbReference type="NCBI Taxonomy" id="2766537"/>
    <lineage>
        <taxon>Bacteria</taxon>
        <taxon>Bacillati</taxon>
        <taxon>Bacillota</taxon>
        <taxon>Clostridia</taxon>
        <taxon>Eubacteriales</taxon>
        <taxon>Oscillospiraceae</taxon>
        <taxon>Caproicibacterium</taxon>
    </lineage>
</organism>
<dbReference type="PANTHER" id="PTHR10357">
    <property type="entry name" value="ALPHA-AMYLASE FAMILY MEMBER"/>
    <property type="match status" value="1"/>
</dbReference>
<evidence type="ECO:0000256" key="3">
    <source>
        <dbReference type="SAM" id="MobiDB-lite"/>
    </source>
</evidence>
<feature type="compositionally biased region" description="Basic and acidic residues" evidence="3">
    <location>
        <begin position="151"/>
        <end position="172"/>
    </location>
</feature>
<dbReference type="CDD" id="cd11338">
    <property type="entry name" value="AmyAc_CMD"/>
    <property type="match status" value="1"/>
</dbReference>
<dbReference type="GO" id="GO:0016798">
    <property type="term" value="F:hydrolase activity, acting on glycosyl bonds"/>
    <property type="evidence" value="ECO:0007669"/>
    <property type="project" value="UniProtKB-KW"/>
</dbReference>
<dbReference type="SUPFAM" id="SSF51011">
    <property type="entry name" value="Glycosyl hydrolase domain"/>
    <property type="match status" value="1"/>
</dbReference>
<dbReference type="AlphaFoldDB" id="A0A7G9WHI3"/>
<reference evidence="5 6" key="1">
    <citation type="submission" date="2020-08" db="EMBL/GenBank/DDBJ databases">
        <authorList>
            <person name="Ren C."/>
            <person name="Gu Y."/>
            <person name="Xu Y."/>
        </authorList>
    </citation>
    <scope>NUCLEOTIDE SEQUENCE [LARGE SCALE GENOMIC DNA]</scope>
    <source>
        <strain evidence="5 6">LBM18003</strain>
    </source>
</reference>
<dbReference type="GO" id="GO:0005975">
    <property type="term" value="P:carbohydrate metabolic process"/>
    <property type="evidence" value="ECO:0007669"/>
    <property type="project" value="InterPro"/>
</dbReference>
<name>A0A7G9WHI3_9FIRM</name>
<feature type="region of interest" description="Disordered" evidence="3">
    <location>
        <begin position="151"/>
        <end position="174"/>
    </location>
</feature>